<feature type="region of interest" description="Disordered" evidence="1">
    <location>
        <begin position="256"/>
        <end position="298"/>
    </location>
</feature>
<reference evidence="2" key="1">
    <citation type="submission" date="2010-05" db="EMBL/GenBank/DDBJ databases">
        <title>The Genome Sequence of Magnaporthe poae strain ATCC 64411.</title>
        <authorList>
            <consortium name="The Broad Institute Genome Sequencing Platform"/>
            <consortium name="Broad Institute Genome Sequencing Center for Infectious Disease"/>
            <person name="Ma L.-J."/>
            <person name="Dead R."/>
            <person name="Young S."/>
            <person name="Zeng Q."/>
            <person name="Koehrsen M."/>
            <person name="Alvarado L."/>
            <person name="Berlin A."/>
            <person name="Chapman S.B."/>
            <person name="Chen Z."/>
            <person name="Freedman E."/>
            <person name="Gellesch M."/>
            <person name="Goldberg J."/>
            <person name="Griggs A."/>
            <person name="Gujja S."/>
            <person name="Heilman E.R."/>
            <person name="Heiman D."/>
            <person name="Hepburn T."/>
            <person name="Howarth C."/>
            <person name="Jen D."/>
            <person name="Larson L."/>
            <person name="Mehta T."/>
            <person name="Neiman D."/>
            <person name="Pearson M."/>
            <person name="Roberts A."/>
            <person name="Saif S."/>
            <person name="Shea T."/>
            <person name="Shenoy N."/>
            <person name="Sisk P."/>
            <person name="Stolte C."/>
            <person name="Sykes S."/>
            <person name="Walk T."/>
            <person name="White J."/>
            <person name="Yandava C."/>
            <person name="Haas B."/>
            <person name="Nusbaum C."/>
            <person name="Birren B."/>
        </authorList>
    </citation>
    <scope>NUCLEOTIDE SEQUENCE</scope>
    <source>
        <strain evidence="2">ATCC 64411</strain>
    </source>
</reference>
<reference evidence="2" key="3">
    <citation type="submission" date="2011-03" db="EMBL/GenBank/DDBJ databases">
        <title>Annotation of Magnaporthe poae ATCC 64411.</title>
        <authorList>
            <person name="Ma L.-J."/>
            <person name="Dead R."/>
            <person name="Young S.K."/>
            <person name="Zeng Q."/>
            <person name="Gargeya S."/>
            <person name="Fitzgerald M."/>
            <person name="Haas B."/>
            <person name="Abouelleil A."/>
            <person name="Alvarado L."/>
            <person name="Arachchi H.M."/>
            <person name="Berlin A."/>
            <person name="Brown A."/>
            <person name="Chapman S.B."/>
            <person name="Chen Z."/>
            <person name="Dunbar C."/>
            <person name="Freedman E."/>
            <person name="Gearin G."/>
            <person name="Gellesch M."/>
            <person name="Goldberg J."/>
            <person name="Griggs A."/>
            <person name="Gujja S."/>
            <person name="Heiman D."/>
            <person name="Howarth C."/>
            <person name="Larson L."/>
            <person name="Lui A."/>
            <person name="MacDonald P.J.P."/>
            <person name="Mehta T."/>
            <person name="Montmayeur A."/>
            <person name="Murphy C."/>
            <person name="Neiman D."/>
            <person name="Pearson M."/>
            <person name="Priest M."/>
            <person name="Roberts A."/>
            <person name="Saif S."/>
            <person name="Shea T."/>
            <person name="Shenoy N."/>
            <person name="Sisk P."/>
            <person name="Stolte C."/>
            <person name="Sykes S."/>
            <person name="Yandava C."/>
            <person name="Wortman J."/>
            <person name="Nusbaum C."/>
            <person name="Birren B."/>
        </authorList>
    </citation>
    <scope>NUCLEOTIDE SEQUENCE</scope>
    <source>
        <strain evidence="2">ATCC 64411</strain>
    </source>
</reference>
<gene>
    <name evidence="2" type="ORF">MAPG_01888</name>
</gene>
<reference evidence="3" key="5">
    <citation type="submission" date="2015-06" db="UniProtKB">
        <authorList>
            <consortium name="EnsemblFungi"/>
        </authorList>
    </citation>
    <scope>IDENTIFICATION</scope>
    <source>
        <strain evidence="3">ATCC 64411</strain>
    </source>
</reference>
<dbReference type="AlphaFoldDB" id="A0A0C4DPV9"/>
<dbReference type="EnsemblFungi" id="MAPG_01888T0">
    <property type="protein sequence ID" value="MAPG_01888T0"/>
    <property type="gene ID" value="MAPG_01888"/>
</dbReference>
<dbReference type="InterPro" id="IPR036770">
    <property type="entry name" value="Ankyrin_rpt-contain_sf"/>
</dbReference>
<dbReference type="EMBL" id="GL876966">
    <property type="protein sequence ID" value="KLU82820.1"/>
    <property type="molecule type" value="Genomic_DNA"/>
</dbReference>
<reference evidence="4" key="2">
    <citation type="submission" date="2010-05" db="EMBL/GenBank/DDBJ databases">
        <title>The genome sequence of Magnaporthe poae strain ATCC 64411.</title>
        <authorList>
            <person name="Ma L.-J."/>
            <person name="Dead R."/>
            <person name="Young S."/>
            <person name="Zeng Q."/>
            <person name="Koehrsen M."/>
            <person name="Alvarado L."/>
            <person name="Berlin A."/>
            <person name="Chapman S.B."/>
            <person name="Chen Z."/>
            <person name="Freedman E."/>
            <person name="Gellesch M."/>
            <person name="Goldberg J."/>
            <person name="Griggs A."/>
            <person name="Gujja S."/>
            <person name="Heilman E.R."/>
            <person name="Heiman D."/>
            <person name="Hepburn T."/>
            <person name="Howarth C."/>
            <person name="Jen D."/>
            <person name="Larson L."/>
            <person name="Mehta T."/>
            <person name="Neiman D."/>
            <person name="Pearson M."/>
            <person name="Roberts A."/>
            <person name="Saif S."/>
            <person name="Shea T."/>
            <person name="Shenoy N."/>
            <person name="Sisk P."/>
            <person name="Stolte C."/>
            <person name="Sykes S."/>
            <person name="Walk T."/>
            <person name="White J."/>
            <person name="Yandava C."/>
            <person name="Haas B."/>
            <person name="Nusbaum C."/>
            <person name="Birren B."/>
        </authorList>
    </citation>
    <scope>NUCLEOTIDE SEQUENCE [LARGE SCALE GENOMIC DNA]</scope>
    <source>
        <strain evidence="4">ATCC 64411 / 73-15</strain>
    </source>
</reference>
<evidence type="ECO:0008006" key="5">
    <source>
        <dbReference type="Google" id="ProtNLM"/>
    </source>
</evidence>
<accession>A0A0C4DPV9</accession>
<protein>
    <recommendedName>
        <fullName evidence="5">Fungal N-terminal domain-containing protein</fullName>
    </recommendedName>
</protein>
<sequence length="723" mass="81058">MAEALGLAASILQVADVGLRTSLGLIAFFSALHQAQPEFSRHLIVLRDVYDALRLLRKAVLGPLTDTTLNQDETSVLSRQLTSISDELSSIEKITAGKDPSKPTGRLRWVLKKPEIERTLLQLESHKTSLLILLQAMEMRKSAQLLQAQNSFSAKLCDLESRIEQQERLYQQSLDDGFASLAMETQASGRDAGHTTRQALEVLFRPILESELAKFEARNETRKTAEMREFRAILGQASFQIDAHISRLEARNEHLSRDAVEASQPIPQRQPSPMQHHRSEAAEAALSHHSPHEGGLEGNVYPVRAPRCGVTITASEWSHWASIPLVGTFRIRYWLSASPRGRFYNFTICFWPSSNFVSRTGFSLKYSNRPDVQGCLPLFPSLAIYSVLPSDDPIWLLIHADNVEGVMARFSQKLNTPFDEDSEGETLLIHASRTQSYKTVEFLLGRGVDPKRLSAAPVSTFRLLVAAGCDVNLAPSSIPFTSMFLALCAGFVSHERNSSVGTNQKRLRSQYLNRVTRLANVLNQEGCNFISMLERHMLGPILHGPCNMPLLPLLRAFGLPSDRGSSSDKPPWFNTVIYTLLEACAKSIFREDFKTHRSIAGENLADFLAEGCDLYDIGWRFDDPAYNHPVTPTVAAEGLGITPSWRWALIAAGYDADEVIAEDARRRRWFRLRQGASSSEVDMEGGTLQGSLRRRARRAVRDVERWEWVHVHNSDPYETRKAQ</sequence>
<dbReference type="Proteomes" id="UP000011715">
    <property type="component" value="Unassembled WGS sequence"/>
</dbReference>
<evidence type="ECO:0000313" key="2">
    <source>
        <dbReference type="EMBL" id="KLU82820.1"/>
    </source>
</evidence>
<evidence type="ECO:0000313" key="4">
    <source>
        <dbReference type="Proteomes" id="UP000011715"/>
    </source>
</evidence>
<organism evidence="3 4">
    <name type="scientific">Magnaporthiopsis poae (strain ATCC 64411 / 73-15)</name>
    <name type="common">Kentucky bluegrass fungus</name>
    <name type="synonym">Magnaporthe poae</name>
    <dbReference type="NCBI Taxonomy" id="644358"/>
    <lineage>
        <taxon>Eukaryota</taxon>
        <taxon>Fungi</taxon>
        <taxon>Dikarya</taxon>
        <taxon>Ascomycota</taxon>
        <taxon>Pezizomycotina</taxon>
        <taxon>Sordariomycetes</taxon>
        <taxon>Sordariomycetidae</taxon>
        <taxon>Magnaporthales</taxon>
        <taxon>Magnaporthaceae</taxon>
        <taxon>Magnaporthiopsis</taxon>
    </lineage>
</organism>
<reference evidence="3" key="4">
    <citation type="journal article" date="2015" name="G3 (Bethesda)">
        <title>Genome sequences of three phytopathogenic species of the Magnaporthaceae family of fungi.</title>
        <authorList>
            <person name="Okagaki L.H."/>
            <person name="Nunes C.C."/>
            <person name="Sailsbery J."/>
            <person name="Clay B."/>
            <person name="Brown D."/>
            <person name="John T."/>
            <person name="Oh Y."/>
            <person name="Young N."/>
            <person name="Fitzgerald M."/>
            <person name="Haas B.J."/>
            <person name="Zeng Q."/>
            <person name="Young S."/>
            <person name="Adiconis X."/>
            <person name="Fan L."/>
            <person name="Levin J.Z."/>
            <person name="Mitchell T.K."/>
            <person name="Okubara P.A."/>
            <person name="Farman M.L."/>
            <person name="Kohn L.M."/>
            <person name="Birren B."/>
            <person name="Ma L.-J."/>
            <person name="Dean R.A."/>
        </authorList>
    </citation>
    <scope>NUCLEOTIDE SEQUENCE</scope>
    <source>
        <strain evidence="3">ATCC 64411 / 73-15</strain>
    </source>
</reference>
<dbReference type="eggNOG" id="ENOG502TD9H">
    <property type="taxonomic scope" value="Eukaryota"/>
</dbReference>
<evidence type="ECO:0000313" key="3">
    <source>
        <dbReference type="EnsemblFungi" id="MAPG_01888T0"/>
    </source>
</evidence>
<keyword evidence="4" id="KW-1185">Reference proteome</keyword>
<dbReference type="EMBL" id="ADBL01000468">
    <property type="status" value="NOT_ANNOTATED_CDS"/>
    <property type="molecule type" value="Genomic_DNA"/>
</dbReference>
<evidence type="ECO:0000256" key="1">
    <source>
        <dbReference type="SAM" id="MobiDB-lite"/>
    </source>
</evidence>
<dbReference type="VEuPathDB" id="FungiDB:MAPG_01888"/>
<name>A0A0C4DPV9_MAGP6</name>
<dbReference type="OrthoDB" id="5431013at2759"/>
<dbReference type="SUPFAM" id="SSF48403">
    <property type="entry name" value="Ankyrin repeat"/>
    <property type="match status" value="1"/>
</dbReference>
<proteinExistence type="predicted"/>